<protein>
    <submittedName>
        <fullName evidence="2">Uncharacterized protein</fullName>
    </submittedName>
</protein>
<evidence type="ECO:0000313" key="2">
    <source>
        <dbReference type="EMBL" id="GAA3144612.1"/>
    </source>
</evidence>
<comment type="caution">
    <text evidence="2">The sequence shown here is derived from an EMBL/GenBank/DDBJ whole genome shotgun (WGS) entry which is preliminary data.</text>
</comment>
<organism evidence="2 3">
    <name type="scientific">Planomonospora alba</name>
    <dbReference type="NCBI Taxonomy" id="161354"/>
    <lineage>
        <taxon>Bacteria</taxon>
        <taxon>Bacillati</taxon>
        <taxon>Actinomycetota</taxon>
        <taxon>Actinomycetes</taxon>
        <taxon>Streptosporangiales</taxon>
        <taxon>Streptosporangiaceae</taxon>
        <taxon>Planomonospora</taxon>
    </lineage>
</organism>
<evidence type="ECO:0000313" key="3">
    <source>
        <dbReference type="Proteomes" id="UP001500320"/>
    </source>
</evidence>
<evidence type="ECO:0000256" key="1">
    <source>
        <dbReference type="SAM" id="Phobius"/>
    </source>
</evidence>
<name>A0ABP6NDF9_9ACTN</name>
<accession>A0ABP6NDF9</accession>
<keyword evidence="1" id="KW-1133">Transmembrane helix</keyword>
<keyword evidence="3" id="KW-1185">Reference proteome</keyword>
<reference evidence="3" key="1">
    <citation type="journal article" date="2019" name="Int. J. Syst. Evol. Microbiol.">
        <title>The Global Catalogue of Microorganisms (GCM) 10K type strain sequencing project: providing services to taxonomists for standard genome sequencing and annotation.</title>
        <authorList>
            <consortium name="The Broad Institute Genomics Platform"/>
            <consortium name="The Broad Institute Genome Sequencing Center for Infectious Disease"/>
            <person name="Wu L."/>
            <person name="Ma J."/>
        </authorList>
    </citation>
    <scope>NUCLEOTIDE SEQUENCE [LARGE SCALE GENOMIC DNA]</scope>
    <source>
        <strain evidence="3">JCM 9373</strain>
    </source>
</reference>
<feature type="transmembrane region" description="Helical" evidence="1">
    <location>
        <begin position="30"/>
        <end position="48"/>
    </location>
</feature>
<gene>
    <name evidence="2" type="ORF">GCM10010466_39640</name>
</gene>
<keyword evidence="1" id="KW-0472">Membrane</keyword>
<dbReference type="RefSeq" id="WP_344861625.1">
    <property type="nucleotide sequence ID" value="NZ_BAAAUT010000031.1"/>
</dbReference>
<dbReference type="EMBL" id="BAAAUT010000031">
    <property type="protein sequence ID" value="GAA3144612.1"/>
    <property type="molecule type" value="Genomic_DNA"/>
</dbReference>
<dbReference type="Proteomes" id="UP001500320">
    <property type="component" value="Unassembled WGS sequence"/>
</dbReference>
<keyword evidence="1" id="KW-0812">Transmembrane</keyword>
<proteinExistence type="predicted"/>
<sequence>MIRLLAFVVMTVFVCAVSWFAYARYPVTGLVLLVFGTAAFIAPGYFALMDPGTPAQPAGQKEGER</sequence>